<organism evidence="2 4">
    <name type="scientific">Alysiella crassa</name>
    <dbReference type="NCBI Taxonomy" id="153491"/>
    <lineage>
        <taxon>Bacteria</taxon>
        <taxon>Pseudomonadati</taxon>
        <taxon>Pseudomonadota</taxon>
        <taxon>Betaproteobacteria</taxon>
        <taxon>Neisseriales</taxon>
        <taxon>Neisseriaceae</taxon>
        <taxon>Alysiella</taxon>
    </lineage>
</organism>
<dbReference type="EMBL" id="UFSO01000002">
    <property type="protein sequence ID" value="SSY70055.1"/>
    <property type="molecule type" value="Genomic_DNA"/>
</dbReference>
<dbReference type="Gene3D" id="3.90.350.10">
    <property type="entry name" value="Transposase Inhibitor Protein From Tn5, Chain A, domain 1"/>
    <property type="match status" value="1"/>
</dbReference>
<evidence type="ECO:0000313" key="2">
    <source>
        <dbReference type="EMBL" id="SSY70055.1"/>
    </source>
</evidence>
<evidence type="ECO:0000313" key="3">
    <source>
        <dbReference type="EMBL" id="SSY70933.1"/>
    </source>
</evidence>
<feature type="domain" description="Transposase IS4-like" evidence="1">
    <location>
        <begin position="89"/>
        <end position="297"/>
    </location>
</feature>
<dbReference type="InterPro" id="IPR002559">
    <property type="entry name" value="Transposase_11"/>
</dbReference>
<dbReference type="EMBL" id="UFSO01000002">
    <property type="protein sequence ID" value="SSY70933.1"/>
    <property type="molecule type" value="Genomic_DNA"/>
</dbReference>
<dbReference type="InterPro" id="IPR012337">
    <property type="entry name" value="RNaseH-like_sf"/>
</dbReference>
<name>A0A376BKA9_9NEIS</name>
<dbReference type="AlphaFoldDB" id="A0A376BKA9"/>
<dbReference type="Proteomes" id="UP000254209">
    <property type="component" value="Unassembled WGS sequence"/>
</dbReference>
<dbReference type="Pfam" id="PF01609">
    <property type="entry name" value="DDE_Tnp_1"/>
    <property type="match status" value="1"/>
</dbReference>
<keyword evidence="4" id="KW-1185">Reference proteome</keyword>
<protein>
    <submittedName>
        <fullName evidence="2">Transposase</fullName>
    </submittedName>
</protein>
<dbReference type="GO" id="GO:0006313">
    <property type="term" value="P:DNA transposition"/>
    <property type="evidence" value="ECO:0007669"/>
    <property type="project" value="InterPro"/>
</dbReference>
<sequence>MTELSELTHIVTKTCKWHKSHVIVFVYLLCTIAMRQTCNLSKLAMFFPDAKATNASSYRRIQRFFKEVVFDYDAVAKLIMGLLGLQEVQLIFDRTHWQLGKKHNNILVLAIVYKGVGMPIFWTGLNNGKGNSNTEQRIDLIERFKSNFPHIQITNVLADAEFIGKDWFNYLNKENIPFCIPIRSNAKVQRKGKQDKMHISRCFDDLKKINEIKCFKNRKTIYGNKVYLSGVRLPDKTLLIVASNTFQGADLLDKYRQRWQIEMLFSCLKKRGFDLEATHMTDPVKMEKLFAILAVTLAWAYVIGRWQHALNPIKPKSHERLSQGIFRVGLEQLAKAAMLMMATLDYFSNPKQVVRFFVVY</sequence>
<evidence type="ECO:0000259" key="1">
    <source>
        <dbReference type="Pfam" id="PF01609"/>
    </source>
</evidence>
<proteinExistence type="predicted"/>
<reference evidence="2 4" key="1">
    <citation type="submission" date="2018-06" db="EMBL/GenBank/DDBJ databases">
        <authorList>
            <consortium name="Pathogen Informatics"/>
            <person name="Doyle S."/>
        </authorList>
    </citation>
    <scope>NUCLEOTIDE SEQUENCE [LARGE SCALE GENOMIC DNA]</scope>
    <source>
        <strain evidence="2 4">NCTC10283</strain>
    </source>
</reference>
<dbReference type="InterPro" id="IPR047658">
    <property type="entry name" value="IS4-like_transpos"/>
</dbReference>
<evidence type="ECO:0000313" key="4">
    <source>
        <dbReference type="Proteomes" id="UP000254209"/>
    </source>
</evidence>
<accession>A0A376BKA9</accession>
<dbReference type="SUPFAM" id="SSF53098">
    <property type="entry name" value="Ribonuclease H-like"/>
    <property type="match status" value="1"/>
</dbReference>
<dbReference type="GO" id="GO:0004803">
    <property type="term" value="F:transposase activity"/>
    <property type="evidence" value="ECO:0007669"/>
    <property type="project" value="InterPro"/>
</dbReference>
<dbReference type="GO" id="GO:0003677">
    <property type="term" value="F:DNA binding"/>
    <property type="evidence" value="ECO:0007669"/>
    <property type="project" value="InterPro"/>
</dbReference>
<dbReference type="OrthoDB" id="6310056at2"/>
<dbReference type="NCBIfam" id="NF033591">
    <property type="entry name" value="transpos_IS4_2"/>
    <property type="match status" value="1"/>
</dbReference>
<gene>
    <name evidence="2" type="ORF">NCTC10283_00119</name>
    <name evidence="3" type="ORF">NCTC10283_01055</name>
</gene>
<dbReference type="RefSeq" id="WP_115723573.1">
    <property type="nucleotide sequence ID" value="NZ_CP091519.2"/>
</dbReference>